<evidence type="ECO:0000313" key="1">
    <source>
        <dbReference type="EMBL" id="WKN39861.1"/>
    </source>
</evidence>
<reference evidence="1" key="1">
    <citation type="journal article" date="2023" name="Comput. Struct. Biotechnol. J.">
        <title>Discovery of a novel marine Bacteroidetes with a rich repertoire of carbohydrate-active enzymes.</title>
        <authorList>
            <person name="Chen B."/>
            <person name="Liu G."/>
            <person name="Chen Q."/>
            <person name="Wang H."/>
            <person name="Liu L."/>
            <person name="Tang K."/>
        </authorList>
    </citation>
    <scope>NUCLEOTIDE SEQUENCE</scope>
    <source>
        <strain evidence="1">TK19036</strain>
    </source>
</reference>
<gene>
    <name evidence="1" type="ORF">K4G66_14290</name>
</gene>
<dbReference type="EMBL" id="CP120682">
    <property type="protein sequence ID" value="WKN39861.1"/>
    <property type="molecule type" value="Genomic_DNA"/>
</dbReference>
<dbReference type="AlphaFoldDB" id="A0AA49PZN7"/>
<proteinExistence type="predicted"/>
<dbReference type="InterPro" id="IPR011989">
    <property type="entry name" value="ARM-like"/>
</dbReference>
<sequence>MSNWMKLLSEGPPLKLGKTDQIVYLMEQDPETFDKVFATLFQENLTIKIRAANAVEKVTRGRPEWLLPHQQTLLANLSELAQPFSVKMATAALLGHATWTDEDVLEVLAILRLWLLDTNTFVKVNCLQALTQIAQRHPWLTSEVIGLIENEMAKGKASIKARGRKLLKQLNAM</sequence>
<evidence type="ECO:0008006" key="2">
    <source>
        <dbReference type="Google" id="ProtNLM"/>
    </source>
</evidence>
<dbReference type="InterPro" id="IPR016024">
    <property type="entry name" value="ARM-type_fold"/>
</dbReference>
<name>A0AA49PZN7_9BACT</name>
<organism evidence="1">
    <name type="scientific">Roseihalotalea indica</name>
    <dbReference type="NCBI Taxonomy" id="2867963"/>
    <lineage>
        <taxon>Bacteria</taxon>
        <taxon>Pseudomonadati</taxon>
        <taxon>Bacteroidota</taxon>
        <taxon>Cytophagia</taxon>
        <taxon>Cytophagales</taxon>
        <taxon>Catalimonadaceae</taxon>
        <taxon>Roseihalotalea</taxon>
    </lineage>
</organism>
<dbReference type="Gene3D" id="1.25.10.10">
    <property type="entry name" value="Leucine-rich Repeat Variant"/>
    <property type="match status" value="1"/>
</dbReference>
<dbReference type="SUPFAM" id="SSF48371">
    <property type="entry name" value="ARM repeat"/>
    <property type="match status" value="1"/>
</dbReference>
<reference evidence="1" key="2">
    <citation type="journal article" date="2024" name="Antonie Van Leeuwenhoek">
        <title>Roseihalotalea indica gen. nov., sp. nov., a halophilic Bacteroidetes from mesopelagic Southwest Indian Ocean with higher carbohydrate metabolic potential.</title>
        <authorList>
            <person name="Chen B."/>
            <person name="Zhang M."/>
            <person name="Lin D."/>
            <person name="Ye J."/>
            <person name="Tang K."/>
        </authorList>
    </citation>
    <scope>NUCLEOTIDE SEQUENCE</scope>
    <source>
        <strain evidence="1">TK19036</strain>
    </source>
</reference>
<accession>A0AA49PZN7</accession>
<protein>
    <recommendedName>
        <fullName evidence="2">HEAT repeat domain-containing protein</fullName>
    </recommendedName>
</protein>